<organism evidence="2 3">
    <name type="scientific">Methanococcus voltae</name>
    <dbReference type="NCBI Taxonomy" id="2188"/>
    <lineage>
        <taxon>Archaea</taxon>
        <taxon>Methanobacteriati</taxon>
        <taxon>Methanobacteriota</taxon>
        <taxon>Methanomada group</taxon>
        <taxon>Methanococci</taxon>
        <taxon>Methanococcales</taxon>
        <taxon>Methanococcaceae</taxon>
        <taxon>Methanococcus</taxon>
    </lineage>
</organism>
<dbReference type="GO" id="GO:0051301">
    <property type="term" value="P:cell division"/>
    <property type="evidence" value="ECO:0007669"/>
    <property type="project" value="UniProtKB-KW"/>
</dbReference>
<dbReference type="EMBL" id="JAGGMV010000002">
    <property type="protein sequence ID" value="MBP2201400.1"/>
    <property type="molecule type" value="Genomic_DNA"/>
</dbReference>
<accession>A0A8J7RH43</accession>
<dbReference type="RefSeq" id="WP_209590890.1">
    <property type="nucleotide sequence ID" value="NZ_JAGGMV010000002.1"/>
</dbReference>
<sequence>MDFSKNKLYILLGLIAIVLIAIGGIITLSAGYFTISSVATSSDDVQVITHYNDSQIKEKALDVDYNDLIDYNEQYVGKIIHYKGQIIKINESTGYIYLTLATKKSSENYYNGNNINAWYKGDKLANGTIINVYGNYSGLKWAGEDSENETIPSIHALLIE</sequence>
<reference evidence="2" key="1">
    <citation type="submission" date="2021-03" db="EMBL/GenBank/DDBJ databases">
        <title>Genomic Encyclopedia of Type Strains, Phase IV (KMG-V): Genome sequencing to study the core and pangenomes of soil and plant-associated prokaryotes.</title>
        <authorList>
            <person name="Whitman W."/>
        </authorList>
    </citation>
    <scope>NUCLEOTIDE SEQUENCE</scope>
    <source>
        <strain evidence="2">C4</strain>
    </source>
</reference>
<keyword evidence="2" id="KW-0131">Cell cycle</keyword>
<gene>
    <name evidence="2" type="ORF">J3E07_000812</name>
</gene>
<evidence type="ECO:0000256" key="1">
    <source>
        <dbReference type="SAM" id="Phobius"/>
    </source>
</evidence>
<keyword evidence="1" id="KW-0812">Transmembrane</keyword>
<evidence type="ECO:0000313" key="2">
    <source>
        <dbReference type="EMBL" id="MBP2201400.1"/>
    </source>
</evidence>
<evidence type="ECO:0000313" key="3">
    <source>
        <dbReference type="Proteomes" id="UP000740329"/>
    </source>
</evidence>
<name>A0A8J7RH43_METVO</name>
<feature type="transmembrane region" description="Helical" evidence="1">
    <location>
        <begin position="9"/>
        <end position="33"/>
    </location>
</feature>
<dbReference type="Proteomes" id="UP000740329">
    <property type="component" value="Unassembled WGS sequence"/>
</dbReference>
<proteinExistence type="predicted"/>
<dbReference type="AlphaFoldDB" id="A0A8J7RH43"/>
<comment type="caution">
    <text evidence="2">The sequence shown here is derived from an EMBL/GenBank/DDBJ whole genome shotgun (WGS) entry which is preliminary data.</text>
</comment>
<keyword evidence="1" id="KW-0472">Membrane</keyword>
<keyword evidence="2" id="KW-0132">Cell division</keyword>
<keyword evidence="1" id="KW-1133">Transmembrane helix</keyword>
<protein>
    <submittedName>
        <fullName evidence="2">Cell division protein FtsL</fullName>
    </submittedName>
</protein>